<evidence type="ECO:0000256" key="6">
    <source>
        <dbReference type="ARBA" id="ARBA00023004"/>
    </source>
</evidence>
<accession>A0A136A5X3</accession>
<keyword evidence="8 12" id="KW-0798">TonB box</keyword>
<dbReference type="Pfam" id="PF07715">
    <property type="entry name" value="Plug"/>
    <property type="match status" value="1"/>
</dbReference>
<evidence type="ECO:0000259" key="14">
    <source>
        <dbReference type="Pfam" id="PF00593"/>
    </source>
</evidence>
<protein>
    <submittedName>
        <fullName evidence="16">Iron transporter</fullName>
    </submittedName>
</protein>
<dbReference type="OrthoDB" id="7051185at2"/>
<evidence type="ECO:0000256" key="13">
    <source>
        <dbReference type="SAM" id="SignalP"/>
    </source>
</evidence>
<keyword evidence="10 11" id="KW-0998">Cell outer membrane</keyword>
<dbReference type="RefSeq" id="WP_068371343.1">
    <property type="nucleotide sequence ID" value="NZ_LSNE01000002.1"/>
</dbReference>
<dbReference type="Gene3D" id="2.40.170.20">
    <property type="entry name" value="TonB-dependent receptor, beta-barrel domain"/>
    <property type="match status" value="2"/>
</dbReference>
<evidence type="ECO:0000256" key="10">
    <source>
        <dbReference type="ARBA" id="ARBA00023237"/>
    </source>
</evidence>
<comment type="caution">
    <text evidence="16">The sequence shown here is derived from an EMBL/GenBank/DDBJ whole genome shotgun (WGS) entry which is preliminary data.</text>
</comment>
<dbReference type="PROSITE" id="PS51257">
    <property type="entry name" value="PROKAR_LIPOPROTEIN"/>
    <property type="match status" value="1"/>
</dbReference>
<evidence type="ECO:0000256" key="2">
    <source>
        <dbReference type="ARBA" id="ARBA00022448"/>
    </source>
</evidence>
<keyword evidence="3 11" id="KW-1134">Transmembrane beta strand</keyword>
<evidence type="ECO:0000256" key="4">
    <source>
        <dbReference type="ARBA" id="ARBA00022496"/>
    </source>
</evidence>
<dbReference type="PROSITE" id="PS52016">
    <property type="entry name" value="TONB_DEPENDENT_REC_3"/>
    <property type="match status" value="1"/>
</dbReference>
<evidence type="ECO:0000256" key="7">
    <source>
        <dbReference type="ARBA" id="ARBA00023065"/>
    </source>
</evidence>
<sequence length="871" mass="95754">MTKIAKGQSTIKTKKCLIAQAMFLALSCSSSLVYAAEQEKHSNEFEVIEVTSQKRVQNVMKVPITVGTISADTLEESSSILLSDVDKFIPGFDFGDNSMTQSGISMRGISSPNISSGGDPSSATFYDGVYMPRAAQNVLFSDIERIEVLKGPQGTLFGRNAAMGVVNILPRKPTEDFEGFIKGSWGTDNLARYEGMVNVPLSQSVYLRANMLTNSQDGFVKNISEPQWNQNSKIWDSGARHHNAARVALLWEVSGDTEFQFSIDLDDLEQAPPLSIGLSQYAYNGGKTPFAGEVENDVRDGVESRDMYGVTAKLDHQFNDELSMKYLISYRDWETINRQDDDGTGDITRSFSTSNNEDSSILYTELQFNYVNKKFNAVAGFSYSKEDVAQQTELNVTADTITRLTTGELNNVIRGSFAQELAAAIGGNSDAHAQGAFGPGATFDGVVEQLYQGSGFPLDHIWNSDEWAGALNALGFADPIMAAIGMGGMPLSGAIVSATGDLTYDIVSQQLGIAEIFGPSYSGQFWQENIINTGDFTNWGLYFDVDYAITEKWHVLGGVRYSKDTKDFSWTIPETTFVAQRPGVGNQLFPMVDITASDSWGKVTGRLVTNYELTDDQMIFASYSTGYKSGGFDSLVPINQAAGGKAFAPEDSANLEFGYKAVLNKSLSANISIYNTQLDNFQISIDSKQPGSPTAVPSIINENREVRGLEIDLRWLATDELSFGIVSDFRKTDVERPSFYDANGDLRAAENSSFDASANYTAMIDWAHDFDFGLIGLHADYVYVENTNDQSANLTDFQLAVKEYFYDKKDINMRLSWTSGSEALEAGLWVRNLTDERYIEGIGGLTANVLGTPYGRINRGREVGLDFKYNF</sequence>
<reference evidence="17" key="1">
    <citation type="submission" date="2016-02" db="EMBL/GenBank/DDBJ databases">
        <authorList>
            <person name="Schultz-Johansen M."/>
            <person name="Glaring M.A."/>
            <person name="Bech P.K."/>
            <person name="Stougaard P."/>
        </authorList>
    </citation>
    <scope>NUCLEOTIDE SEQUENCE [LARGE SCALE GENOMIC DNA]</scope>
    <source>
        <strain evidence="17">S66</strain>
    </source>
</reference>
<feature type="signal peptide" evidence="13">
    <location>
        <begin position="1"/>
        <end position="35"/>
    </location>
</feature>
<dbReference type="SUPFAM" id="SSF56935">
    <property type="entry name" value="Porins"/>
    <property type="match status" value="1"/>
</dbReference>
<proteinExistence type="inferred from homology"/>
<dbReference type="AlphaFoldDB" id="A0A136A5X3"/>
<dbReference type="PANTHER" id="PTHR32552">
    <property type="entry name" value="FERRICHROME IRON RECEPTOR-RELATED"/>
    <property type="match status" value="1"/>
</dbReference>
<evidence type="ECO:0000256" key="1">
    <source>
        <dbReference type="ARBA" id="ARBA00004571"/>
    </source>
</evidence>
<evidence type="ECO:0000259" key="15">
    <source>
        <dbReference type="Pfam" id="PF07715"/>
    </source>
</evidence>
<evidence type="ECO:0000256" key="9">
    <source>
        <dbReference type="ARBA" id="ARBA00023136"/>
    </source>
</evidence>
<feature type="chain" id="PRO_5007469474" evidence="13">
    <location>
        <begin position="36"/>
        <end position="871"/>
    </location>
</feature>
<keyword evidence="7" id="KW-0406">Ion transport</keyword>
<evidence type="ECO:0000256" key="11">
    <source>
        <dbReference type="PROSITE-ProRule" id="PRU01360"/>
    </source>
</evidence>
<evidence type="ECO:0000313" key="16">
    <source>
        <dbReference type="EMBL" id="KXI30645.1"/>
    </source>
</evidence>
<keyword evidence="9 11" id="KW-0472">Membrane</keyword>
<comment type="similarity">
    <text evidence="11 12">Belongs to the TonB-dependent receptor family.</text>
</comment>
<dbReference type="STRING" id="1799789.AX660_04205"/>
<evidence type="ECO:0000256" key="12">
    <source>
        <dbReference type="RuleBase" id="RU003357"/>
    </source>
</evidence>
<keyword evidence="13" id="KW-0732">Signal</keyword>
<dbReference type="EMBL" id="LSNE01000002">
    <property type="protein sequence ID" value="KXI30645.1"/>
    <property type="molecule type" value="Genomic_DNA"/>
</dbReference>
<feature type="domain" description="TonB-dependent receptor plug" evidence="15">
    <location>
        <begin position="59"/>
        <end position="165"/>
    </location>
</feature>
<feature type="domain" description="TonB-dependent receptor-like beta-barrel" evidence="14">
    <location>
        <begin position="500"/>
        <end position="833"/>
    </location>
</feature>
<evidence type="ECO:0000256" key="3">
    <source>
        <dbReference type="ARBA" id="ARBA00022452"/>
    </source>
</evidence>
<name>A0A136A5X3_9ALTE</name>
<evidence type="ECO:0000256" key="5">
    <source>
        <dbReference type="ARBA" id="ARBA00022692"/>
    </source>
</evidence>
<dbReference type="GO" id="GO:0006826">
    <property type="term" value="P:iron ion transport"/>
    <property type="evidence" value="ECO:0007669"/>
    <property type="project" value="UniProtKB-KW"/>
</dbReference>
<keyword evidence="4" id="KW-0410">Iron transport</keyword>
<evidence type="ECO:0000313" key="17">
    <source>
        <dbReference type="Proteomes" id="UP000070299"/>
    </source>
</evidence>
<dbReference type="GO" id="GO:0009279">
    <property type="term" value="C:cell outer membrane"/>
    <property type="evidence" value="ECO:0007669"/>
    <property type="project" value="UniProtKB-SubCell"/>
</dbReference>
<dbReference type="InterPro" id="IPR036942">
    <property type="entry name" value="Beta-barrel_TonB_sf"/>
</dbReference>
<dbReference type="InterPro" id="IPR039426">
    <property type="entry name" value="TonB-dep_rcpt-like"/>
</dbReference>
<organism evidence="16 17">
    <name type="scientific">Paraglaciecola hydrolytica</name>
    <dbReference type="NCBI Taxonomy" id="1799789"/>
    <lineage>
        <taxon>Bacteria</taxon>
        <taxon>Pseudomonadati</taxon>
        <taxon>Pseudomonadota</taxon>
        <taxon>Gammaproteobacteria</taxon>
        <taxon>Alteromonadales</taxon>
        <taxon>Alteromonadaceae</taxon>
        <taxon>Paraglaciecola</taxon>
    </lineage>
</organism>
<gene>
    <name evidence="16" type="ORF">AX660_04205</name>
</gene>
<keyword evidence="5 11" id="KW-0812">Transmembrane</keyword>
<dbReference type="Proteomes" id="UP000070299">
    <property type="component" value="Unassembled WGS sequence"/>
</dbReference>
<keyword evidence="17" id="KW-1185">Reference proteome</keyword>
<dbReference type="Pfam" id="PF00593">
    <property type="entry name" value="TonB_dep_Rec_b-barrel"/>
    <property type="match status" value="1"/>
</dbReference>
<dbReference type="InterPro" id="IPR012910">
    <property type="entry name" value="Plug_dom"/>
</dbReference>
<evidence type="ECO:0000256" key="8">
    <source>
        <dbReference type="ARBA" id="ARBA00023077"/>
    </source>
</evidence>
<dbReference type="InterPro" id="IPR000531">
    <property type="entry name" value="Beta-barrel_TonB"/>
</dbReference>
<keyword evidence="6" id="KW-0408">Iron</keyword>
<keyword evidence="2 11" id="KW-0813">Transport</keyword>
<dbReference type="PANTHER" id="PTHR32552:SF81">
    <property type="entry name" value="TONB-DEPENDENT OUTER MEMBRANE RECEPTOR"/>
    <property type="match status" value="1"/>
</dbReference>
<comment type="subcellular location">
    <subcellularLocation>
        <location evidence="1 11">Cell outer membrane</location>
        <topology evidence="1 11">Multi-pass membrane protein</topology>
    </subcellularLocation>
</comment>